<dbReference type="EMBL" id="JXJN01023140">
    <property type="status" value="NOT_ANNOTATED_CDS"/>
    <property type="molecule type" value="Genomic_DNA"/>
</dbReference>
<feature type="compositionally biased region" description="Polar residues" evidence="1">
    <location>
        <begin position="10"/>
        <end position="25"/>
    </location>
</feature>
<keyword evidence="3" id="KW-1185">Reference proteome</keyword>
<evidence type="ECO:0000313" key="3">
    <source>
        <dbReference type="Proteomes" id="UP000092460"/>
    </source>
</evidence>
<evidence type="ECO:0000256" key="1">
    <source>
        <dbReference type="SAM" id="MobiDB-lite"/>
    </source>
</evidence>
<sequence length="81" mass="9283">MDHIPLTRIIETSSHNGADNAAASSFTRKTQKYKTLLKRKLQARLISERKALAGLIIATLSQNRQEFQLEELPHDVRQRVE</sequence>
<dbReference type="VEuPathDB" id="VectorBase:GPPI045104"/>
<reference evidence="3" key="1">
    <citation type="submission" date="2015-01" db="EMBL/GenBank/DDBJ databases">
        <authorList>
            <person name="Aksoy S."/>
            <person name="Warren W."/>
            <person name="Wilson R.K."/>
        </authorList>
    </citation>
    <scope>NUCLEOTIDE SEQUENCE [LARGE SCALE GENOMIC DNA]</scope>
    <source>
        <strain evidence="3">IAEA</strain>
    </source>
</reference>
<name>A0A1B0BZH1_9MUSC</name>
<proteinExistence type="predicted"/>
<dbReference type="AlphaFoldDB" id="A0A1B0BZH1"/>
<dbReference type="Proteomes" id="UP000092460">
    <property type="component" value="Unassembled WGS sequence"/>
</dbReference>
<feature type="region of interest" description="Disordered" evidence="1">
    <location>
        <begin position="1"/>
        <end position="25"/>
    </location>
</feature>
<dbReference type="EnsemblMetazoa" id="GPPI045104-RA">
    <property type="protein sequence ID" value="GPPI045104-PA"/>
    <property type="gene ID" value="GPPI045104"/>
</dbReference>
<protein>
    <submittedName>
        <fullName evidence="2">Uncharacterized protein</fullName>
    </submittedName>
</protein>
<evidence type="ECO:0000313" key="2">
    <source>
        <dbReference type="EnsemblMetazoa" id="GPPI045104-PA"/>
    </source>
</evidence>
<reference evidence="2" key="2">
    <citation type="submission" date="2020-05" db="UniProtKB">
        <authorList>
            <consortium name="EnsemblMetazoa"/>
        </authorList>
    </citation>
    <scope>IDENTIFICATION</scope>
    <source>
        <strain evidence="2">IAEA</strain>
    </source>
</reference>
<organism evidence="2 3">
    <name type="scientific">Glossina palpalis gambiensis</name>
    <dbReference type="NCBI Taxonomy" id="67801"/>
    <lineage>
        <taxon>Eukaryota</taxon>
        <taxon>Metazoa</taxon>
        <taxon>Ecdysozoa</taxon>
        <taxon>Arthropoda</taxon>
        <taxon>Hexapoda</taxon>
        <taxon>Insecta</taxon>
        <taxon>Pterygota</taxon>
        <taxon>Neoptera</taxon>
        <taxon>Endopterygota</taxon>
        <taxon>Diptera</taxon>
        <taxon>Brachycera</taxon>
        <taxon>Muscomorpha</taxon>
        <taxon>Hippoboscoidea</taxon>
        <taxon>Glossinidae</taxon>
        <taxon>Glossina</taxon>
    </lineage>
</organism>
<accession>A0A1B0BZH1</accession>